<proteinExistence type="predicted"/>
<feature type="compositionally biased region" description="Basic residues" evidence="1">
    <location>
        <begin position="67"/>
        <end position="77"/>
    </location>
</feature>
<keyword evidence="3" id="KW-1185">Reference proteome</keyword>
<accession>A0A1R1XVE1</accession>
<evidence type="ECO:0000256" key="1">
    <source>
        <dbReference type="SAM" id="MobiDB-lite"/>
    </source>
</evidence>
<comment type="caution">
    <text evidence="2">The sequence shown here is derived from an EMBL/GenBank/DDBJ whole genome shotgun (WGS) entry which is preliminary data.</text>
</comment>
<name>A0A1R1XVE1_9FUNG</name>
<sequence>MDGAGVISVPVLAQDGHVDDRRRRSAVEISARAGRMRCRRRWRRRRRGAGDADAVEQLAAPAEPRYPRGRQVRRRRGQAGESARARAGPAQESGSGSGIISSIIRSRELAVRAGQAYSDHGGGWVQAAGRVRPRASTGTRCGGAFDARCLRGPSEHGTAMAGTVAVVPATATTPPPPMTRRTATECFNGADQAGKRKIGCEDRASSWDVRMHGSRAAGATTPANKRGWRGGAGASMSMSAPPKQHMSHDLARVSSVPVSYTYGPNPTPVAYRYGPKAEHEHAADTSIANGTHDGGNRDQSCISLGLSVGTCGNFAANSSVFSGYESYGTMSDLFCSTSTMSDPFCSTSTLSDPFCSTSTLSEPLFSTSTMSDPFGSFGVAGCPFGRLGSFGIGIIGSSDVGGYMGGMGTDISKRTSGVFGSNYNFMDFSSDNDTLLRPQ</sequence>
<reference evidence="3" key="1">
    <citation type="submission" date="2017-01" db="EMBL/GenBank/DDBJ databases">
        <authorList>
            <person name="Wang Y."/>
            <person name="White M."/>
            <person name="Kvist S."/>
            <person name="Moncalvo J.-M."/>
        </authorList>
    </citation>
    <scope>NUCLEOTIDE SEQUENCE [LARGE SCALE GENOMIC DNA]</scope>
    <source>
        <strain evidence="3">ID-206-W2</strain>
    </source>
</reference>
<dbReference type="Proteomes" id="UP000187429">
    <property type="component" value="Unassembled WGS sequence"/>
</dbReference>
<evidence type="ECO:0000313" key="3">
    <source>
        <dbReference type="Proteomes" id="UP000187429"/>
    </source>
</evidence>
<feature type="region of interest" description="Disordered" evidence="1">
    <location>
        <begin position="42"/>
        <end position="99"/>
    </location>
</feature>
<protein>
    <submittedName>
        <fullName evidence="2">Uncharacterized protein</fullName>
    </submittedName>
</protein>
<dbReference type="EMBL" id="LSSM01003243">
    <property type="protein sequence ID" value="OMJ18565.1"/>
    <property type="molecule type" value="Genomic_DNA"/>
</dbReference>
<evidence type="ECO:0000313" key="2">
    <source>
        <dbReference type="EMBL" id="OMJ18565.1"/>
    </source>
</evidence>
<gene>
    <name evidence="2" type="ORF">AYI69_g6961</name>
</gene>
<organism evidence="2 3">
    <name type="scientific">Smittium culicis</name>
    <dbReference type="NCBI Taxonomy" id="133412"/>
    <lineage>
        <taxon>Eukaryota</taxon>
        <taxon>Fungi</taxon>
        <taxon>Fungi incertae sedis</taxon>
        <taxon>Zoopagomycota</taxon>
        <taxon>Kickxellomycotina</taxon>
        <taxon>Harpellomycetes</taxon>
        <taxon>Harpellales</taxon>
        <taxon>Legeriomycetaceae</taxon>
        <taxon>Smittium</taxon>
    </lineage>
</organism>
<feature type="region of interest" description="Disordered" evidence="1">
    <location>
        <begin position="213"/>
        <end position="243"/>
    </location>
</feature>
<dbReference type="AlphaFoldDB" id="A0A1R1XVE1"/>